<reference evidence="6 7" key="1">
    <citation type="submission" date="2015-02" db="EMBL/GenBank/DDBJ databases">
        <title>Genome Sequence of Jannaschia aquimarina DSM28248, a member of the Roseobacter clade.</title>
        <authorList>
            <person name="Voget S."/>
            <person name="Daniel R."/>
        </authorList>
    </citation>
    <scope>NUCLEOTIDE SEQUENCE [LARGE SCALE GENOMIC DNA]</scope>
    <source>
        <strain evidence="6 7">GSW-M26</strain>
    </source>
</reference>
<dbReference type="STRING" id="935700.jaqu_16780"/>
<dbReference type="RefSeq" id="WP_052500858.1">
    <property type="nucleotide sequence ID" value="NZ_FZPF01000017.1"/>
</dbReference>
<evidence type="ECO:0000256" key="3">
    <source>
        <dbReference type="ARBA" id="ARBA00022691"/>
    </source>
</evidence>
<dbReference type="PATRIC" id="fig|935700.4.peg.1740"/>
<organism evidence="6 7">
    <name type="scientific">Jannaschia aquimarina</name>
    <dbReference type="NCBI Taxonomy" id="935700"/>
    <lineage>
        <taxon>Bacteria</taxon>
        <taxon>Pseudomonadati</taxon>
        <taxon>Pseudomonadota</taxon>
        <taxon>Alphaproteobacteria</taxon>
        <taxon>Rhodobacterales</taxon>
        <taxon>Roseobacteraceae</taxon>
        <taxon>Jannaschia</taxon>
    </lineage>
</organism>
<name>A0A0D1D9L3_9RHOB</name>
<dbReference type="PROSITE" id="PS51187">
    <property type="entry name" value="AUTOINDUCER_SYNTH_2"/>
    <property type="match status" value="1"/>
</dbReference>
<evidence type="ECO:0000256" key="5">
    <source>
        <dbReference type="PROSITE-ProRule" id="PRU00533"/>
    </source>
</evidence>
<dbReference type="PANTHER" id="PTHR39322:SF1">
    <property type="entry name" value="ISOVALERYL-HOMOSERINE LACTONE SYNTHASE"/>
    <property type="match status" value="1"/>
</dbReference>
<dbReference type="GO" id="GO:0016740">
    <property type="term" value="F:transferase activity"/>
    <property type="evidence" value="ECO:0007669"/>
    <property type="project" value="UniProtKB-KW"/>
</dbReference>
<keyword evidence="4 5" id="KW-0071">Autoinducer synthesis</keyword>
<dbReference type="SUPFAM" id="SSF55729">
    <property type="entry name" value="Acyl-CoA N-acyltransferases (Nat)"/>
    <property type="match status" value="1"/>
</dbReference>
<comment type="similarity">
    <text evidence="5">Belongs to the autoinducer synthase family.</text>
</comment>
<protein>
    <submittedName>
        <fullName evidence="6">Autoinducer synthetase</fullName>
    </submittedName>
</protein>
<dbReference type="InterPro" id="IPR001690">
    <property type="entry name" value="Autoind_synthase"/>
</dbReference>
<proteinExistence type="inferred from homology"/>
<keyword evidence="2" id="KW-0808">Transferase</keyword>
<keyword evidence="3" id="KW-0949">S-adenosyl-L-methionine</keyword>
<comment type="caution">
    <text evidence="6">The sequence shown here is derived from an EMBL/GenBank/DDBJ whole genome shotgun (WGS) entry which is preliminary data.</text>
</comment>
<dbReference type="PANTHER" id="PTHR39322">
    <property type="entry name" value="ACYL-HOMOSERINE-LACTONE SYNTHASE"/>
    <property type="match status" value="1"/>
</dbReference>
<dbReference type="Gene3D" id="3.40.630.30">
    <property type="match status" value="1"/>
</dbReference>
<dbReference type="GO" id="GO:0009372">
    <property type="term" value="P:quorum sensing"/>
    <property type="evidence" value="ECO:0007669"/>
    <property type="project" value="UniProtKB-UniRule"/>
</dbReference>
<sequence length="207" mass="23269">MKPRAFDTARTPTITIVEPFMPSSRYDLVRQFMALRKATFIDEMDWDLSHADGIEFEQYDSFHAVYVIAHRGKDVIGGARLIRTDRTLGSGRVRYSYMIKDAYDGQLPGLPDDLCYEAPPISEDVWELTRLATLPKIDVARDILKVANRYLADRKAKTCLFLGPPAFMRIARSMGFSPAAIGPIVGNETGRFLAFKCEILKTAEAAI</sequence>
<dbReference type="AlphaFoldDB" id="A0A0D1D9L3"/>
<dbReference type="Proteomes" id="UP000032232">
    <property type="component" value="Unassembled WGS sequence"/>
</dbReference>
<gene>
    <name evidence="6" type="ORF">jaqu_16780</name>
</gene>
<evidence type="ECO:0000313" key="6">
    <source>
        <dbReference type="EMBL" id="KIT16583.1"/>
    </source>
</evidence>
<evidence type="ECO:0000256" key="1">
    <source>
        <dbReference type="ARBA" id="ARBA00022654"/>
    </source>
</evidence>
<dbReference type="InterPro" id="IPR016181">
    <property type="entry name" value="Acyl_CoA_acyltransferase"/>
</dbReference>
<dbReference type="Pfam" id="PF00765">
    <property type="entry name" value="Autoind_synth"/>
    <property type="match status" value="1"/>
</dbReference>
<keyword evidence="7" id="KW-1185">Reference proteome</keyword>
<evidence type="ECO:0000313" key="7">
    <source>
        <dbReference type="Proteomes" id="UP000032232"/>
    </source>
</evidence>
<dbReference type="GO" id="GO:0007165">
    <property type="term" value="P:signal transduction"/>
    <property type="evidence" value="ECO:0007669"/>
    <property type="project" value="TreeGrafter"/>
</dbReference>
<dbReference type="OrthoDB" id="6169313at2"/>
<accession>A0A0D1D9L3</accession>
<dbReference type="EMBL" id="JYFE01000031">
    <property type="protein sequence ID" value="KIT16583.1"/>
    <property type="molecule type" value="Genomic_DNA"/>
</dbReference>
<keyword evidence="1 5" id="KW-0673">Quorum sensing</keyword>
<evidence type="ECO:0000256" key="4">
    <source>
        <dbReference type="ARBA" id="ARBA00022929"/>
    </source>
</evidence>
<evidence type="ECO:0000256" key="2">
    <source>
        <dbReference type="ARBA" id="ARBA00022679"/>
    </source>
</evidence>